<dbReference type="RefSeq" id="WP_092063645.1">
    <property type="nucleotide sequence ID" value="NZ_FNIN01000002.1"/>
</dbReference>
<gene>
    <name evidence="12" type="ORF">SAMN04488516_102281</name>
</gene>
<dbReference type="PIRSF" id="PIRSF006444">
    <property type="entry name" value="PaaK"/>
    <property type="match status" value="1"/>
</dbReference>
<dbReference type="InterPro" id="IPR000873">
    <property type="entry name" value="AMP-dep_synth/lig_dom"/>
</dbReference>
<keyword evidence="3 9" id="KW-0547">Nucleotide-binding</keyword>
<evidence type="ECO:0000256" key="6">
    <source>
        <dbReference type="ARBA" id="ARBA00066629"/>
    </source>
</evidence>
<evidence type="ECO:0000313" key="13">
    <source>
        <dbReference type="Proteomes" id="UP000199602"/>
    </source>
</evidence>
<dbReference type="GO" id="GO:0047475">
    <property type="term" value="F:phenylacetate-CoA ligase activity"/>
    <property type="evidence" value="ECO:0007669"/>
    <property type="project" value="UniProtKB-EC"/>
</dbReference>
<dbReference type="Gene3D" id="3.30.300.30">
    <property type="match status" value="1"/>
</dbReference>
<dbReference type="Proteomes" id="UP000199602">
    <property type="component" value="Unassembled WGS sequence"/>
</dbReference>
<evidence type="ECO:0000256" key="5">
    <source>
        <dbReference type="ARBA" id="ARBA00061566"/>
    </source>
</evidence>
<dbReference type="EC" id="6.2.1.30" evidence="6 9"/>
<proteinExistence type="inferred from homology"/>
<dbReference type="InterPro" id="IPR011880">
    <property type="entry name" value="PA_CoA_ligase"/>
</dbReference>
<keyword evidence="2 9" id="KW-0436">Ligase</keyword>
<evidence type="ECO:0000259" key="10">
    <source>
        <dbReference type="Pfam" id="PF00501"/>
    </source>
</evidence>
<evidence type="ECO:0000256" key="1">
    <source>
        <dbReference type="ARBA" id="ARBA00011245"/>
    </source>
</evidence>
<evidence type="ECO:0000256" key="4">
    <source>
        <dbReference type="ARBA" id="ARBA00060591"/>
    </source>
</evidence>
<evidence type="ECO:0000313" key="12">
    <source>
        <dbReference type="EMBL" id="SDN48814.1"/>
    </source>
</evidence>
<evidence type="ECO:0000256" key="7">
    <source>
        <dbReference type="ARBA" id="ARBA00068695"/>
    </source>
</evidence>
<dbReference type="InterPro" id="IPR028154">
    <property type="entry name" value="AMP-dep_Lig_C"/>
</dbReference>
<evidence type="ECO:0000256" key="3">
    <source>
        <dbReference type="ARBA" id="ARBA00022741"/>
    </source>
</evidence>
<reference evidence="12 13" key="1">
    <citation type="submission" date="2016-10" db="EMBL/GenBank/DDBJ databases">
        <authorList>
            <person name="de Groot N.N."/>
        </authorList>
    </citation>
    <scope>NUCLEOTIDE SEQUENCE [LARGE SCALE GENOMIC DNA]</scope>
    <source>
        <strain evidence="12 13">DSM 15269</strain>
    </source>
</reference>
<comment type="subunit">
    <text evidence="1">Monomer.</text>
</comment>
<comment type="function">
    <text evidence="9">Catalyzes the activation of phenylacetic acid (PA) to phenylacetyl-CoA (PA-CoA).</text>
</comment>
<dbReference type="STRING" id="206665.SAMN04488516_102281"/>
<comment type="similarity">
    <text evidence="5 9">Belongs to the phenylacetyl-CoA ligase family.</text>
</comment>
<dbReference type="SUPFAM" id="SSF56801">
    <property type="entry name" value="Acetyl-CoA synthetase-like"/>
    <property type="match status" value="1"/>
</dbReference>
<feature type="domain" description="AMP-dependent ligase C-terminal" evidence="11">
    <location>
        <begin position="333"/>
        <end position="424"/>
    </location>
</feature>
<dbReference type="Pfam" id="PF00501">
    <property type="entry name" value="AMP-binding"/>
    <property type="match status" value="1"/>
</dbReference>
<dbReference type="OrthoDB" id="5484550at2"/>
<comment type="pathway">
    <text evidence="4 9">Aromatic compound metabolism; phenylacetate degradation.</text>
</comment>
<dbReference type="AlphaFoldDB" id="A0A1H0BT20"/>
<dbReference type="PANTHER" id="PTHR43845:SF1">
    <property type="entry name" value="BLR5969 PROTEIN"/>
    <property type="match status" value="1"/>
</dbReference>
<name>A0A1H0BT20_9BACT</name>
<evidence type="ECO:0000259" key="11">
    <source>
        <dbReference type="Pfam" id="PF14535"/>
    </source>
</evidence>
<dbReference type="UniPathway" id="UPA00930"/>
<protein>
    <recommendedName>
        <fullName evidence="7 9">Phenylacetate-coenzyme A ligase</fullName>
        <ecNumber evidence="6 9">6.2.1.30</ecNumber>
    </recommendedName>
    <alternativeName>
        <fullName evidence="8 9">Phenylacetyl-CoA ligase</fullName>
    </alternativeName>
</protein>
<keyword evidence="13" id="KW-1185">Reference proteome</keyword>
<evidence type="ECO:0000256" key="8">
    <source>
        <dbReference type="ARBA" id="ARBA00075111"/>
    </source>
</evidence>
<dbReference type="InterPro" id="IPR045851">
    <property type="entry name" value="AMP-bd_C_sf"/>
</dbReference>
<sequence length="426" mass="47898">MNYRFFPNFTKEELAKIQLEGLKWTVNHAYQGSAQYQKKLKKSGIHPNDIKSLEDLQYLPFTTVEDLREGYPLPLLSVPEEEVVRIHASSGTTGKRKVLAYTQKDIDTWKIMLARCFELAGLSPLDRIQIAVGYGLWTAGAGFQLGCEYFGAMAVPIGPGNLDMQLQLLVDFQTTCLCSTASMALLLAEQVKKHQLQSKIALKKAIFGAEPHTPKMRKYIEETLNLEDTFDIPGMTEVYGPGTGLECSAHQGIHYWADLFILEILDPNTLKPVQPGEVGEMVITTLCKEAVPLIRYRTRDLTRFIPGECSCGLNLPRHDHILGRSDDMFIFRGVNIYPGQIATILEQFPELSSEYQIYLNRKQGLDFMTIKVEAQEGTTIPDNLATAVEKNIKTKILVSSKVEIVPPLSLPRSFGKTKRLIDERDN</sequence>
<evidence type="ECO:0000256" key="2">
    <source>
        <dbReference type="ARBA" id="ARBA00022598"/>
    </source>
</evidence>
<dbReference type="EMBL" id="FNIN01000002">
    <property type="protein sequence ID" value="SDN48814.1"/>
    <property type="molecule type" value="Genomic_DNA"/>
</dbReference>
<accession>A0A1H0BT20</accession>
<dbReference type="GO" id="GO:0010124">
    <property type="term" value="P:phenylacetate catabolic process"/>
    <property type="evidence" value="ECO:0007669"/>
    <property type="project" value="UniProtKB-UniRule"/>
</dbReference>
<comment type="catalytic activity">
    <reaction evidence="9">
        <text>2-phenylacetate + ATP + CoA = phenylacetyl-CoA + AMP + diphosphate</text>
        <dbReference type="Rhea" id="RHEA:20956"/>
        <dbReference type="ChEBI" id="CHEBI:18401"/>
        <dbReference type="ChEBI" id="CHEBI:30616"/>
        <dbReference type="ChEBI" id="CHEBI:33019"/>
        <dbReference type="ChEBI" id="CHEBI:57287"/>
        <dbReference type="ChEBI" id="CHEBI:57390"/>
        <dbReference type="ChEBI" id="CHEBI:456215"/>
        <dbReference type="EC" id="6.2.1.30"/>
    </reaction>
</comment>
<dbReference type="CDD" id="cd05913">
    <property type="entry name" value="PaaK"/>
    <property type="match status" value="1"/>
</dbReference>
<organism evidence="12 13">
    <name type="scientific">Desulfonauticus submarinus</name>
    <dbReference type="NCBI Taxonomy" id="206665"/>
    <lineage>
        <taxon>Bacteria</taxon>
        <taxon>Pseudomonadati</taxon>
        <taxon>Thermodesulfobacteriota</taxon>
        <taxon>Desulfovibrionia</taxon>
        <taxon>Desulfovibrionales</taxon>
        <taxon>Desulfonauticaceae</taxon>
        <taxon>Desulfonauticus</taxon>
    </lineage>
</organism>
<dbReference type="Pfam" id="PF14535">
    <property type="entry name" value="AMP-binding_C_2"/>
    <property type="match status" value="1"/>
</dbReference>
<dbReference type="Gene3D" id="3.40.50.12780">
    <property type="entry name" value="N-terminal domain of ligase-like"/>
    <property type="match status" value="1"/>
</dbReference>
<evidence type="ECO:0000256" key="9">
    <source>
        <dbReference type="PIRNR" id="PIRNR006444"/>
    </source>
</evidence>
<dbReference type="FunFam" id="3.40.50.12780:FF:000016">
    <property type="entry name" value="Phenylacetate-coenzyme A ligase"/>
    <property type="match status" value="1"/>
</dbReference>
<feature type="domain" description="AMP-dependent synthetase/ligase" evidence="10">
    <location>
        <begin position="72"/>
        <end position="284"/>
    </location>
</feature>
<dbReference type="InterPro" id="IPR042099">
    <property type="entry name" value="ANL_N_sf"/>
</dbReference>
<dbReference type="PANTHER" id="PTHR43845">
    <property type="entry name" value="BLR5969 PROTEIN"/>
    <property type="match status" value="1"/>
</dbReference>
<dbReference type="GO" id="GO:0000166">
    <property type="term" value="F:nucleotide binding"/>
    <property type="evidence" value="ECO:0007669"/>
    <property type="project" value="UniProtKB-KW"/>
</dbReference>